<evidence type="ECO:0000259" key="2">
    <source>
        <dbReference type="Pfam" id="PF00125"/>
    </source>
</evidence>
<dbReference type="InterPro" id="IPR000558">
    <property type="entry name" value="Histone_H2B"/>
</dbReference>
<dbReference type="PANTHER" id="PTHR23428">
    <property type="entry name" value="HISTONE H2B"/>
    <property type="match status" value="1"/>
</dbReference>
<dbReference type="Gene3D" id="1.10.20.10">
    <property type="entry name" value="Histone, subunit A"/>
    <property type="match status" value="1"/>
</dbReference>
<feature type="non-terminal residue" evidence="3">
    <location>
        <position position="1"/>
    </location>
</feature>
<gene>
    <name evidence="3" type="ORF">DBR06_SOUSAS47710009</name>
</gene>
<dbReference type="GO" id="GO:0000786">
    <property type="term" value="C:nucleosome"/>
    <property type="evidence" value="ECO:0007669"/>
    <property type="project" value="InterPro"/>
</dbReference>
<reference evidence="3 4" key="1">
    <citation type="journal article" date="2018" name="Genomics">
        <title>Molecular footprints of inshore aquatic adaptation in Indo-Pacific humpback dolphin (Sousa chinensis).</title>
        <authorList>
            <person name="Ming Y."/>
            <person name="Jian J."/>
            <person name="Yu F."/>
            <person name="Yu X."/>
            <person name="Wang J."/>
            <person name="Liu W."/>
        </authorList>
    </citation>
    <scope>NUCLEOTIDE SEQUENCE [LARGE SCALE GENOMIC DNA]</scope>
    <source>
        <strain evidence="3">MY-2018</strain>
        <tissue evidence="3">Skin</tissue>
    </source>
</reference>
<dbReference type="InterPro" id="IPR009072">
    <property type="entry name" value="Histone-fold"/>
</dbReference>
<sequence length="89" mass="9809">YSTPVYKALKQVHSNIGISLNVMHSMNYFLNNITGSISDYASLLARSTKCSIITSREILISLCLLLPGNIGKHVVSEATKVVIRNTTRK</sequence>
<dbReference type="Proteomes" id="UP000295264">
    <property type="component" value="Unassembled WGS sequence"/>
</dbReference>
<dbReference type="PRINTS" id="PR00621">
    <property type="entry name" value="HISTONEH2B"/>
</dbReference>
<dbReference type="Pfam" id="PF00125">
    <property type="entry name" value="Histone"/>
    <property type="match status" value="1"/>
</dbReference>
<dbReference type="GO" id="GO:0046982">
    <property type="term" value="F:protein heterodimerization activity"/>
    <property type="evidence" value="ECO:0007669"/>
    <property type="project" value="InterPro"/>
</dbReference>
<comment type="similarity">
    <text evidence="1">Belongs to the histone H2B family.</text>
</comment>
<evidence type="ECO:0000256" key="1">
    <source>
        <dbReference type="ARBA" id="ARBA00006846"/>
    </source>
</evidence>
<dbReference type="GO" id="GO:0030527">
    <property type="term" value="F:structural constituent of chromatin"/>
    <property type="evidence" value="ECO:0007669"/>
    <property type="project" value="InterPro"/>
</dbReference>
<dbReference type="SUPFAM" id="SSF47113">
    <property type="entry name" value="Histone-fold"/>
    <property type="match status" value="1"/>
</dbReference>
<feature type="domain" description="Core Histone H2A/H2B/H3" evidence="2">
    <location>
        <begin position="1"/>
        <end position="63"/>
    </location>
</feature>
<dbReference type="GO" id="GO:0003677">
    <property type="term" value="F:DNA binding"/>
    <property type="evidence" value="ECO:0007669"/>
    <property type="project" value="InterPro"/>
</dbReference>
<accession>A0A484GZL1</accession>
<dbReference type="InterPro" id="IPR007125">
    <property type="entry name" value="H2A/H2B/H3"/>
</dbReference>
<organism evidence="3 4">
    <name type="scientific">Sousa chinensis</name>
    <name type="common">Indo-pacific humpbacked dolphin</name>
    <name type="synonym">Steno chinensis</name>
    <dbReference type="NCBI Taxonomy" id="103600"/>
    <lineage>
        <taxon>Eukaryota</taxon>
        <taxon>Metazoa</taxon>
        <taxon>Chordata</taxon>
        <taxon>Craniata</taxon>
        <taxon>Vertebrata</taxon>
        <taxon>Euteleostomi</taxon>
        <taxon>Mammalia</taxon>
        <taxon>Eutheria</taxon>
        <taxon>Laurasiatheria</taxon>
        <taxon>Artiodactyla</taxon>
        <taxon>Whippomorpha</taxon>
        <taxon>Cetacea</taxon>
        <taxon>Odontoceti</taxon>
        <taxon>Delphinidae</taxon>
        <taxon>Sousa</taxon>
    </lineage>
</organism>
<comment type="caution">
    <text evidence="3">The sequence shown here is derived from an EMBL/GenBank/DDBJ whole genome shotgun (WGS) entry which is preliminary data.</text>
</comment>
<dbReference type="AlphaFoldDB" id="A0A484GZL1"/>
<dbReference type="EMBL" id="QWLN02002642">
    <property type="protein sequence ID" value="TEA40606.1"/>
    <property type="molecule type" value="Genomic_DNA"/>
</dbReference>
<keyword evidence="4" id="KW-1185">Reference proteome</keyword>
<evidence type="ECO:0000313" key="4">
    <source>
        <dbReference type="Proteomes" id="UP000295264"/>
    </source>
</evidence>
<dbReference type="SMART" id="SM00427">
    <property type="entry name" value="H2B"/>
    <property type="match status" value="1"/>
</dbReference>
<name>A0A484GZL1_SOUCH</name>
<proteinExistence type="inferred from homology"/>
<protein>
    <recommendedName>
        <fullName evidence="2">Core Histone H2A/H2B/H3 domain-containing protein</fullName>
    </recommendedName>
</protein>
<evidence type="ECO:0000313" key="3">
    <source>
        <dbReference type="EMBL" id="TEA40606.1"/>
    </source>
</evidence>